<dbReference type="EMBL" id="CP007790">
    <property type="protein sequence ID" value="AJK69969.1"/>
    <property type="molecule type" value="Genomic_DNA"/>
</dbReference>
<protein>
    <submittedName>
        <fullName evidence="1">Uncharacterized protein</fullName>
    </submittedName>
</protein>
<organism evidence="1 2">
    <name type="scientific">Corynebacterium marinum DSM 44953</name>
    <dbReference type="NCBI Taxonomy" id="1224162"/>
    <lineage>
        <taxon>Bacteria</taxon>
        <taxon>Bacillati</taxon>
        <taxon>Actinomycetota</taxon>
        <taxon>Actinomycetes</taxon>
        <taxon>Mycobacteriales</taxon>
        <taxon>Corynebacteriaceae</taxon>
        <taxon>Corynebacterium</taxon>
    </lineage>
</organism>
<dbReference type="KEGG" id="cmq:B840_12005"/>
<dbReference type="HOGENOM" id="CLU_3403020_0_0_11"/>
<keyword evidence="2" id="KW-1185">Reference proteome</keyword>
<sequence length="30" mass="3162">MINNQMAPSQNAVIAFVSSKASPTGITLNR</sequence>
<dbReference type="AlphaFoldDB" id="A0A0B6TUM3"/>
<dbReference type="Proteomes" id="UP000031928">
    <property type="component" value="Chromosome"/>
</dbReference>
<proteinExistence type="predicted"/>
<gene>
    <name evidence="1" type="ORF">B840_12005</name>
</gene>
<evidence type="ECO:0000313" key="2">
    <source>
        <dbReference type="Proteomes" id="UP000031928"/>
    </source>
</evidence>
<dbReference type="STRING" id="1224162.B840_12005"/>
<reference evidence="1 2" key="1">
    <citation type="submission" date="2014-05" db="EMBL/GenBank/DDBJ databases">
        <title>Complete genome sequence of Corynebacterium marinum DSM 44953.</title>
        <authorList>
            <person name="Schaffert L."/>
            <person name="Albersmeier A."/>
            <person name="Kalinowski J."/>
            <person name="Ruckert C."/>
        </authorList>
    </citation>
    <scope>NUCLEOTIDE SEQUENCE [LARGE SCALE GENOMIC DNA]</scope>
    <source>
        <strain evidence="1 2">DSM 44953</strain>
    </source>
</reference>
<accession>A0A0B6TUM3</accession>
<name>A0A0B6TUM3_9CORY</name>
<evidence type="ECO:0000313" key="1">
    <source>
        <dbReference type="EMBL" id="AJK69969.1"/>
    </source>
</evidence>